<feature type="region of interest" description="Disordered" evidence="1">
    <location>
        <begin position="29"/>
        <end position="54"/>
    </location>
</feature>
<accession>A0A3L6FDH5</accession>
<organism evidence="2">
    <name type="scientific">Zea mays</name>
    <name type="common">Maize</name>
    <dbReference type="NCBI Taxonomy" id="4577"/>
    <lineage>
        <taxon>Eukaryota</taxon>
        <taxon>Viridiplantae</taxon>
        <taxon>Streptophyta</taxon>
        <taxon>Embryophyta</taxon>
        <taxon>Tracheophyta</taxon>
        <taxon>Spermatophyta</taxon>
        <taxon>Magnoliopsida</taxon>
        <taxon>Liliopsida</taxon>
        <taxon>Poales</taxon>
        <taxon>Poaceae</taxon>
        <taxon>PACMAD clade</taxon>
        <taxon>Panicoideae</taxon>
        <taxon>Andropogonodae</taxon>
        <taxon>Andropogoneae</taxon>
        <taxon>Tripsacinae</taxon>
        <taxon>Zea</taxon>
    </lineage>
</organism>
<feature type="compositionally biased region" description="Basic and acidic residues" evidence="1">
    <location>
        <begin position="88"/>
        <end position="102"/>
    </location>
</feature>
<dbReference type="Proteomes" id="UP000251960">
    <property type="component" value="Chromosome 3"/>
</dbReference>
<evidence type="ECO:0000256" key="1">
    <source>
        <dbReference type="SAM" id="MobiDB-lite"/>
    </source>
</evidence>
<sequence length="117" mass="12706">MEVRASLREKQLLLLVKWKTWASLVGAGSRTAAVGEHRQRGRGPSAGVKGERRPWKVSGRRWVAGMVGLAVTGELARAEAGGQGTPWESRHGDELDQGRGVRELLGQRMPERAVQAG</sequence>
<reference evidence="2" key="1">
    <citation type="journal article" date="2018" name="Nat. Genet.">
        <title>Extensive intraspecific gene order and gene structural variations between Mo17 and other maize genomes.</title>
        <authorList>
            <person name="Sun S."/>
            <person name="Zhou Y."/>
            <person name="Chen J."/>
            <person name="Shi J."/>
            <person name="Zhao H."/>
            <person name="Zhao H."/>
            <person name="Song W."/>
            <person name="Zhang M."/>
            <person name="Cui Y."/>
            <person name="Dong X."/>
            <person name="Liu H."/>
            <person name="Ma X."/>
            <person name="Jiao Y."/>
            <person name="Wang B."/>
            <person name="Wei X."/>
            <person name="Stein J.C."/>
            <person name="Glaubitz J.C."/>
            <person name="Lu F."/>
            <person name="Yu G."/>
            <person name="Liang C."/>
            <person name="Fengler K."/>
            <person name="Li B."/>
            <person name="Rafalski A."/>
            <person name="Schnable P.S."/>
            <person name="Ware D.H."/>
            <person name="Buckler E.S."/>
            <person name="Lai J."/>
        </authorList>
    </citation>
    <scope>NUCLEOTIDE SEQUENCE [LARGE SCALE GENOMIC DNA]</scope>
    <source>
        <tissue evidence="2">Seedling</tissue>
    </source>
</reference>
<comment type="caution">
    <text evidence="2">The sequence shown here is derived from an EMBL/GenBank/DDBJ whole genome shotgun (WGS) entry which is preliminary data.</text>
</comment>
<gene>
    <name evidence="2" type="ORF">Zm00014a_022505</name>
</gene>
<dbReference type="EMBL" id="NCVQ01000004">
    <property type="protein sequence ID" value="PWZ31246.1"/>
    <property type="molecule type" value="Genomic_DNA"/>
</dbReference>
<feature type="region of interest" description="Disordered" evidence="1">
    <location>
        <begin position="78"/>
        <end position="117"/>
    </location>
</feature>
<evidence type="ECO:0000313" key="2">
    <source>
        <dbReference type="EMBL" id="PWZ31246.1"/>
    </source>
</evidence>
<name>A0A3L6FDH5_MAIZE</name>
<protein>
    <submittedName>
        <fullName evidence="2">Uncharacterized protein</fullName>
    </submittedName>
</protein>
<proteinExistence type="predicted"/>
<dbReference type="AlphaFoldDB" id="A0A3L6FDH5"/>